<evidence type="ECO:0000313" key="1">
    <source>
        <dbReference type="EMBL" id="CUG87457.1"/>
    </source>
</evidence>
<dbReference type="EMBL" id="CYKH01001518">
    <property type="protein sequence ID" value="CUG87457.1"/>
    <property type="molecule type" value="Genomic_DNA"/>
</dbReference>
<keyword evidence="2" id="KW-1185">Reference proteome</keyword>
<dbReference type="Proteomes" id="UP000051952">
    <property type="component" value="Unassembled WGS sequence"/>
</dbReference>
<sequence>MLYFGVQGLHMARKSVHELPKAPLPSTPRDIYTSLQDTNYSAASADRIKELEGIVTSLQAKNRALVEELKKKTAFRGFIWRENLFTNSRKHLYPPRRGIFTRHCKTPITALPQRIESRNLRGL</sequence>
<accession>A0A0S4JEP8</accession>
<dbReference type="VEuPathDB" id="TriTrypDB:BSAL_10170"/>
<protein>
    <submittedName>
        <fullName evidence="1">Uncharacterized protein</fullName>
    </submittedName>
</protein>
<organism evidence="1 2">
    <name type="scientific">Bodo saltans</name>
    <name type="common">Flagellated protozoan</name>
    <dbReference type="NCBI Taxonomy" id="75058"/>
    <lineage>
        <taxon>Eukaryota</taxon>
        <taxon>Discoba</taxon>
        <taxon>Euglenozoa</taxon>
        <taxon>Kinetoplastea</taxon>
        <taxon>Metakinetoplastina</taxon>
        <taxon>Eubodonida</taxon>
        <taxon>Bodonidae</taxon>
        <taxon>Bodo</taxon>
    </lineage>
</organism>
<evidence type="ECO:0000313" key="2">
    <source>
        <dbReference type="Proteomes" id="UP000051952"/>
    </source>
</evidence>
<gene>
    <name evidence="1" type="ORF">BSAL_10170</name>
</gene>
<proteinExistence type="predicted"/>
<reference evidence="2" key="1">
    <citation type="submission" date="2015-09" db="EMBL/GenBank/DDBJ databases">
        <authorList>
            <consortium name="Pathogen Informatics"/>
        </authorList>
    </citation>
    <scope>NUCLEOTIDE SEQUENCE [LARGE SCALE GENOMIC DNA]</scope>
    <source>
        <strain evidence="2">Lake Konstanz</strain>
    </source>
</reference>
<name>A0A0S4JEP8_BODSA</name>
<dbReference type="AlphaFoldDB" id="A0A0S4JEP8"/>